<dbReference type="SUPFAM" id="SSF102114">
    <property type="entry name" value="Radical SAM enzymes"/>
    <property type="match status" value="1"/>
</dbReference>
<dbReference type="InterPro" id="IPR023867">
    <property type="entry name" value="Sulphatase_maturase_rSAM"/>
</dbReference>
<reference evidence="8 9" key="1">
    <citation type="submission" date="2020-07" db="EMBL/GenBank/DDBJ databases">
        <title>Spirosoma foliorum sp. nov., isolated from the leaves on the Nejang mountain Korea, Republic of.</title>
        <authorList>
            <person name="Ho H."/>
            <person name="Lee Y.-J."/>
            <person name="Nurcahyanto D.-A."/>
            <person name="Kim S.-G."/>
        </authorList>
    </citation>
    <scope>NUCLEOTIDE SEQUENCE [LARGE SCALE GENOMIC DNA]</scope>
    <source>
        <strain evidence="8 9">PL0136</strain>
    </source>
</reference>
<dbReference type="Pfam" id="PF04055">
    <property type="entry name" value="Radical_SAM"/>
    <property type="match status" value="1"/>
</dbReference>
<keyword evidence="2" id="KW-0949">S-adenosyl-L-methionine</keyword>
<evidence type="ECO:0000259" key="7">
    <source>
        <dbReference type="PROSITE" id="PS51918"/>
    </source>
</evidence>
<evidence type="ECO:0000256" key="4">
    <source>
        <dbReference type="ARBA" id="ARBA00023004"/>
    </source>
</evidence>
<dbReference type="InterPro" id="IPR013785">
    <property type="entry name" value="Aldolase_TIM"/>
</dbReference>
<feature type="domain" description="Radical SAM core" evidence="7">
    <location>
        <begin position="10"/>
        <end position="244"/>
    </location>
</feature>
<dbReference type="CDD" id="cd01335">
    <property type="entry name" value="Radical_SAM"/>
    <property type="match status" value="1"/>
</dbReference>
<proteinExistence type="inferred from homology"/>
<evidence type="ECO:0000256" key="6">
    <source>
        <dbReference type="ARBA" id="ARBA00023601"/>
    </source>
</evidence>
<dbReference type="InterPro" id="IPR058240">
    <property type="entry name" value="rSAM_sf"/>
</dbReference>
<dbReference type="AlphaFoldDB" id="A0A7G5GRG8"/>
<dbReference type="InterPro" id="IPR023885">
    <property type="entry name" value="4Fe4S-binding_SPASM_dom"/>
</dbReference>
<dbReference type="Gene3D" id="3.20.20.70">
    <property type="entry name" value="Aldolase class I"/>
    <property type="match status" value="1"/>
</dbReference>
<organism evidence="8 9">
    <name type="scientific">Spirosoma foliorum</name>
    <dbReference type="NCBI Taxonomy" id="2710596"/>
    <lineage>
        <taxon>Bacteria</taxon>
        <taxon>Pseudomonadati</taxon>
        <taxon>Bacteroidota</taxon>
        <taxon>Cytophagia</taxon>
        <taxon>Cytophagales</taxon>
        <taxon>Cytophagaceae</taxon>
        <taxon>Spirosoma</taxon>
    </lineage>
</organism>
<protein>
    <submittedName>
        <fullName evidence="8">Radical SAM protein</fullName>
    </submittedName>
</protein>
<dbReference type="Proteomes" id="UP000515369">
    <property type="component" value="Chromosome"/>
</dbReference>
<dbReference type="EMBL" id="CP059732">
    <property type="protein sequence ID" value="QMW01460.1"/>
    <property type="molecule type" value="Genomic_DNA"/>
</dbReference>
<accession>A0A7G5GRG8</accession>
<evidence type="ECO:0000256" key="2">
    <source>
        <dbReference type="ARBA" id="ARBA00022691"/>
    </source>
</evidence>
<dbReference type="SFLD" id="SFLDG01067">
    <property type="entry name" value="SPASM/twitch_domain_containing"/>
    <property type="match status" value="1"/>
</dbReference>
<evidence type="ECO:0000313" key="9">
    <source>
        <dbReference type="Proteomes" id="UP000515369"/>
    </source>
</evidence>
<dbReference type="SFLD" id="SFLDG01386">
    <property type="entry name" value="main_SPASM_domain-containing"/>
    <property type="match status" value="1"/>
</dbReference>
<evidence type="ECO:0000256" key="5">
    <source>
        <dbReference type="ARBA" id="ARBA00023014"/>
    </source>
</evidence>
<dbReference type="PANTHER" id="PTHR43273:SF3">
    <property type="entry name" value="ANAEROBIC SULFATASE-MATURATING ENZYME HOMOLOG ASLB-RELATED"/>
    <property type="match status" value="1"/>
</dbReference>
<dbReference type="GO" id="GO:0016491">
    <property type="term" value="F:oxidoreductase activity"/>
    <property type="evidence" value="ECO:0007669"/>
    <property type="project" value="InterPro"/>
</dbReference>
<keyword evidence="9" id="KW-1185">Reference proteome</keyword>
<evidence type="ECO:0000256" key="3">
    <source>
        <dbReference type="ARBA" id="ARBA00022723"/>
    </source>
</evidence>
<dbReference type="GO" id="GO:0046872">
    <property type="term" value="F:metal ion binding"/>
    <property type="evidence" value="ECO:0007669"/>
    <property type="project" value="UniProtKB-KW"/>
</dbReference>
<dbReference type="NCBIfam" id="TIGR04085">
    <property type="entry name" value="rSAM_more_4Fe4S"/>
    <property type="match status" value="1"/>
</dbReference>
<dbReference type="PANTHER" id="PTHR43273">
    <property type="entry name" value="ANAEROBIC SULFATASE-MATURATING ENZYME HOMOLOG ASLB-RELATED"/>
    <property type="match status" value="1"/>
</dbReference>
<keyword evidence="5" id="KW-0411">Iron-sulfur</keyword>
<dbReference type="KEGG" id="sfol:H3H32_26385"/>
<evidence type="ECO:0000256" key="1">
    <source>
        <dbReference type="ARBA" id="ARBA00001966"/>
    </source>
</evidence>
<evidence type="ECO:0000313" key="8">
    <source>
        <dbReference type="EMBL" id="QMW01460.1"/>
    </source>
</evidence>
<name>A0A7G5GRG8_9BACT</name>
<sequence length="373" mass="42879">MDIQTKSHIVYPKNADAISIILKLMGEVCNLNCVYCYEKRKPYVGQRMLETKYISMLLDSLYPSPLSIELHGGEPLLYPKSEFAKVFEIIRCYKSHCTVRIQTNGTLLNDAWLEFLLTECPNIEIGISLDGDLEANGHRVDYKKINSYESISKCLNYLSEKDVNIGVIMVVNSINHEKFVNCLSEFSKYTCIKTVKFVPCFDIGLYKSTEAKEWAISPRQYADFLINSYKHWRDQDLFKKFLIEPHFGVIKKLNGMSTINCHYSENKCAYVYTLYPGGLIGSCDEFNKEDSILTNVNELKPGQLVNIFAKSDLVTKLDKLLDKCSKCSYLSTCGGGCLATRKRLHKTDQYEEYCSYRMRFIDFISNEINHVDC</sequence>
<comment type="cofactor">
    <cofactor evidence="1">
        <name>[4Fe-4S] cluster</name>
        <dbReference type="ChEBI" id="CHEBI:49883"/>
    </cofactor>
</comment>
<gene>
    <name evidence="8" type="ORF">H3H32_26385</name>
</gene>
<dbReference type="PROSITE" id="PS51918">
    <property type="entry name" value="RADICAL_SAM"/>
    <property type="match status" value="1"/>
</dbReference>
<dbReference type="InterPro" id="IPR007197">
    <property type="entry name" value="rSAM"/>
</dbReference>
<dbReference type="SFLD" id="SFLDS00029">
    <property type="entry name" value="Radical_SAM"/>
    <property type="match status" value="1"/>
</dbReference>
<dbReference type="SFLD" id="SFLDG01072">
    <property type="entry name" value="dehydrogenase_like"/>
    <property type="match status" value="1"/>
</dbReference>
<dbReference type="GO" id="GO:0051536">
    <property type="term" value="F:iron-sulfur cluster binding"/>
    <property type="evidence" value="ECO:0007669"/>
    <property type="project" value="UniProtKB-KW"/>
</dbReference>
<keyword evidence="4" id="KW-0408">Iron</keyword>
<dbReference type="RefSeq" id="WP_182458742.1">
    <property type="nucleotide sequence ID" value="NZ_CP059732.1"/>
</dbReference>
<comment type="similarity">
    <text evidence="6">Belongs to the radical SAM superfamily. Anaerobic sulfatase-maturating enzyme family.</text>
</comment>
<keyword evidence="3" id="KW-0479">Metal-binding</keyword>